<sequence length="128" mass="15120">MTGRYKPELLKSMSYKYSVDYDQPERLVSLDEQTGVWRCRPQPRHEPIYHRSNIFEFSKKAILSFMSRINSTWDSILERGNPTRPDLVNKLIKRVKKFEVRHQGAESTVCRSVLFDEFINLLLLAQAE</sequence>
<dbReference type="AlphaFoldDB" id="A0A225WKW7"/>
<proteinExistence type="predicted"/>
<dbReference type="Proteomes" id="UP000198211">
    <property type="component" value="Unassembled WGS sequence"/>
</dbReference>
<keyword evidence="2" id="KW-1185">Reference proteome</keyword>
<dbReference type="OrthoDB" id="101988at2759"/>
<evidence type="ECO:0000313" key="1">
    <source>
        <dbReference type="EMBL" id="OWZ18343.1"/>
    </source>
</evidence>
<evidence type="ECO:0000313" key="2">
    <source>
        <dbReference type="Proteomes" id="UP000198211"/>
    </source>
</evidence>
<name>A0A225WKW7_9STRA</name>
<comment type="caution">
    <text evidence="1">The sequence shown here is derived from an EMBL/GenBank/DDBJ whole genome shotgun (WGS) entry which is preliminary data.</text>
</comment>
<organism evidence="1 2">
    <name type="scientific">Phytophthora megakarya</name>
    <dbReference type="NCBI Taxonomy" id="4795"/>
    <lineage>
        <taxon>Eukaryota</taxon>
        <taxon>Sar</taxon>
        <taxon>Stramenopiles</taxon>
        <taxon>Oomycota</taxon>
        <taxon>Peronosporomycetes</taxon>
        <taxon>Peronosporales</taxon>
        <taxon>Peronosporaceae</taxon>
        <taxon>Phytophthora</taxon>
    </lineage>
</organism>
<accession>A0A225WKW7</accession>
<reference evidence="2" key="1">
    <citation type="submission" date="2017-03" db="EMBL/GenBank/DDBJ databases">
        <title>Phytopthora megakarya and P. palmivora, two closely related causual agents of cacao black pod achieved similar genome size and gene model numbers by different mechanisms.</title>
        <authorList>
            <person name="Ali S."/>
            <person name="Shao J."/>
            <person name="Larry D.J."/>
            <person name="Kronmiller B."/>
            <person name="Shen D."/>
            <person name="Strem M.D."/>
            <person name="Melnick R.L."/>
            <person name="Guiltinan M.J."/>
            <person name="Tyler B.M."/>
            <person name="Meinhardt L.W."/>
            <person name="Bailey B.A."/>
        </authorList>
    </citation>
    <scope>NUCLEOTIDE SEQUENCE [LARGE SCALE GENOMIC DNA]</scope>
    <source>
        <strain evidence="2">zdho120</strain>
    </source>
</reference>
<dbReference type="EMBL" id="NBNE01000602">
    <property type="protein sequence ID" value="OWZ18343.1"/>
    <property type="molecule type" value="Genomic_DNA"/>
</dbReference>
<protein>
    <submittedName>
        <fullName evidence="1">Uncharacterized protein</fullName>
    </submittedName>
</protein>
<gene>
    <name evidence="1" type="ORF">PHMEG_0007576</name>
</gene>